<feature type="region of interest" description="Disordered" evidence="1">
    <location>
        <begin position="154"/>
        <end position="232"/>
    </location>
</feature>
<feature type="region of interest" description="Disordered" evidence="1">
    <location>
        <begin position="375"/>
        <end position="416"/>
    </location>
</feature>
<reference evidence="2" key="1">
    <citation type="submission" date="2023-03" db="EMBL/GenBank/DDBJ databases">
        <title>Massive genome expansion in bonnet fungi (Mycena s.s.) driven by repeated elements and novel gene families across ecological guilds.</title>
        <authorList>
            <consortium name="Lawrence Berkeley National Laboratory"/>
            <person name="Harder C.B."/>
            <person name="Miyauchi S."/>
            <person name="Viragh M."/>
            <person name="Kuo A."/>
            <person name="Thoen E."/>
            <person name="Andreopoulos B."/>
            <person name="Lu D."/>
            <person name="Skrede I."/>
            <person name="Drula E."/>
            <person name="Henrissat B."/>
            <person name="Morin E."/>
            <person name="Kohler A."/>
            <person name="Barry K."/>
            <person name="LaButti K."/>
            <person name="Morin E."/>
            <person name="Salamov A."/>
            <person name="Lipzen A."/>
            <person name="Mereny Z."/>
            <person name="Hegedus B."/>
            <person name="Baldrian P."/>
            <person name="Stursova M."/>
            <person name="Weitz H."/>
            <person name="Taylor A."/>
            <person name="Grigoriev I.V."/>
            <person name="Nagy L.G."/>
            <person name="Martin F."/>
            <person name="Kauserud H."/>
        </authorList>
    </citation>
    <scope>NUCLEOTIDE SEQUENCE</scope>
    <source>
        <strain evidence="2">CBHHK200</strain>
    </source>
</reference>
<protein>
    <submittedName>
        <fullName evidence="2">Uncharacterized protein</fullName>
    </submittedName>
</protein>
<feature type="region of interest" description="Disordered" evidence="1">
    <location>
        <begin position="799"/>
        <end position="818"/>
    </location>
</feature>
<feature type="region of interest" description="Disordered" evidence="1">
    <location>
        <begin position="583"/>
        <end position="734"/>
    </location>
</feature>
<gene>
    <name evidence="2" type="ORF">C8F04DRAFT_1264270</name>
</gene>
<dbReference type="Proteomes" id="UP001218188">
    <property type="component" value="Unassembled WGS sequence"/>
</dbReference>
<feature type="compositionally biased region" description="Low complexity" evidence="1">
    <location>
        <begin position="675"/>
        <end position="694"/>
    </location>
</feature>
<feature type="compositionally biased region" description="Low complexity" evidence="1">
    <location>
        <begin position="160"/>
        <end position="210"/>
    </location>
</feature>
<dbReference type="AlphaFoldDB" id="A0AAD6SMG2"/>
<organism evidence="2 3">
    <name type="scientific">Mycena alexandri</name>
    <dbReference type="NCBI Taxonomy" id="1745969"/>
    <lineage>
        <taxon>Eukaryota</taxon>
        <taxon>Fungi</taxon>
        <taxon>Dikarya</taxon>
        <taxon>Basidiomycota</taxon>
        <taxon>Agaricomycotina</taxon>
        <taxon>Agaricomycetes</taxon>
        <taxon>Agaricomycetidae</taxon>
        <taxon>Agaricales</taxon>
        <taxon>Marasmiineae</taxon>
        <taxon>Mycenaceae</taxon>
        <taxon>Mycena</taxon>
    </lineage>
</organism>
<keyword evidence="3" id="KW-1185">Reference proteome</keyword>
<feature type="compositionally biased region" description="Low complexity" evidence="1">
    <location>
        <begin position="652"/>
        <end position="662"/>
    </location>
</feature>
<dbReference type="EMBL" id="JARJCM010000094">
    <property type="protein sequence ID" value="KAJ7030150.1"/>
    <property type="molecule type" value="Genomic_DNA"/>
</dbReference>
<evidence type="ECO:0000256" key="1">
    <source>
        <dbReference type="SAM" id="MobiDB-lite"/>
    </source>
</evidence>
<feature type="compositionally biased region" description="Polar residues" evidence="1">
    <location>
        <begin position="513"/>
        <end position="530"/>
    </location>
</feature>
<evidence type="ECO:0000313" key="2">
    <source>
        <dbReference type="EMBL" id="KAJ7030150.1"/>
    </source>
</evidence>
<feature type="compositionally biased region" description="Polar residues" evidence="1">
    <location>
        <begin position="594"/>
        <end position="606"/>
    </location>
</feature>
<feature type="compositionally biased region" description="Basic residues" evidence="1">
    <location>
        <begin position="211"/>
        <end position="226"/>
    </location>
</feature>
<proteinExistence type="predicted"/>
<comment type="caution">
    <text evidence="2">The sequence shown here is derived from an EMBL/GenBank/DDBJ whole genome shotgun (WGS) entry which is preliminary data.</text>
</comment>
<accession>A0AAD6SMG2</accession>
<feature type="compositionally biased region" description="Basic residues" evidence="1">
    <location>
        <begin position="406"/>
        <end position="416"/>
    </location>
</feature>
<feature type="region of interest" description="Disordered" evidence="1">
    <location>
        <begin position="446"/>
        <end position="544"/>
    </location>
</feature>
<sequence>MPRGRKTKFGPDQVEWLLDQFPDFENAQRNSRLPAFWSKMERGFFKKWSEETALGLEQPAPDDGSAEAAPPMPEEDVVLLGKATTQRKKQLKSWFNNNGQKLKRSGDTISIGKQGSLAVRLFKSLVKKRRRLQEVEIYQKRNRDKIRKAVEYAKSKVGMSSSDSSSSESDSSESSSESDSDGSGSESDSASSNSDDADAPGGSSSNAAGGRFKKKMSASKRVKLDRRGRAQAMSLRRRVAQALFEKESEEEKAIVRKLYLEQKGHGEDDHELNKSAEERTPEQIQAAIDELEGIVAEFHAAIFKMTGWVGVSVLGGPTPEEKGSITQKTFASGESPAGLTLPASLPHWDHVLQGTGQWLKRLDYRAVRKARALTAKPDAPEFSSATDPPPPVTQQAVPQSNNTTTKKAKAPAKPKKLGKKAAAAAAAAASADWVDVYGPAIPFPGSPNDAVNPAQEPASANTDPAQDITEKPADGGSGTGAGAPPLWVDEDFQNDGFQDELIDPALRGEDETPVSSTAATTDTNPSNAGSTPDLGLDPDGMQSSYLSPIVKEFGALDNAAAAVDPATYQSLNAAMSSFRYDATIPRTPLGDQDVYSSGGSPTSTGKASLEGAQFSSPTSATAPRPPPRPAWGSASTPTPLLHGPSPLRGSITSATAASSSPGPTTPPRHRRVDRASSGSPTSGGTPVASTGTPVVEDDVLTPEHFPDSRPSCNPPLAGVDEGVAREVEGPVADPADAAVELVQTEGGGGGHLVGKTAADLGYSFMQTYDGDGNIVPLPLDTVVQAAPTADSRRIKAMEKAAGRKGKGAPPRKNPLHNPDGHHDLVVFPSPNAPRPGLLDLPAELPEGLKRAKRAPNRDIPMPLSYKSQVVRGAADAAQAKHDAMWVEKLTSGKRRAALGNDENTVPAAKK</sequence>
<name>A0AAD6SMG2_9AGAR</name>
<evidence type="ECO:0000313" key="3">
    <source>
        <dbReference type="Proteomes" id="UP001218188"/>
    </source>
</evidence>
<feature type="compositionally biased region" description="Acidic residues" evidence="1">
    <location>
        <begin position="488"/>
        <end position="502"/>
    </location>
</feature>